<keyword evidence="7 14" id="KW-0560">Oxidoreductase</keyword>
<evidence type="ECO:0000256" key="8">
    <source>
        <dbReference type="ARBA" id="ARBA00023015"/>
    </source>
</evidence>
<evidence type="ECO:0000256" key="2">
    <source>
        <dbReference type="ARBA" id="ARBA00004123"/>
    </source>
</evidence>
<dbReference type="SUPFAM" id="SSF51395">
    <property type="entry name" value="FMN-linked oxidoreductases"/>
    <property type="match status" value="1"/>
</dbReference>
<feature type="region of interest" description="Disordered" evidence="15">
    <location>
        <begin position="123"/>
        <end position="148"/>
    </location>
</feature>
<dbReference type="SUPFAM" id="SSF55486">
    <property type="entry name" value="Metalloproteases ('zincins'), catalytic domain"/>
    <property type="match status" value="1"/>
</dbReference>
<dbReference type="InterPro" id="IPR018517">
    <property type="entry name" value="tRNA_hU_synthase_CS"/>
</dbReference>
<keyword evidence="4 14" id="KW-0285">Flavoprotein</keyword>
<keyword evidence="6 14" id="KW-0819">tRNA processing</keyword>
<dbReference type="GO" id="GO:0016251">
    <property type="term" value="F:RNA polymerase II general transcription initiation factor activity"/>
    <property type="evidence" value="ECO:0007669"/>
    <property type="project" value="TreeGrafter"/>
</dbReference>
<comment type="subcellular location">
    <subcellularLocation>
        <location evidence="2">Nucleus</location>
    </subcellularLocation>
</comment>
<feature type="compositionally biased region" description="Polar residues" evidence="15">
    <location>
        <begin position="123"/>
        <end position="133"/>
    </location>
</feature>
<evidence type="ECO:0000256" key="11">
    <source>
        <dbReference type="ARBA" id="ARBA00023242"/>
    </source>
</evidence>
<keyword evidence="8" id="KW-0805">Transcription regulation</keyword>
<reference evidence="18" key="1">
    <citation type="submission" date="2024-02" db="UniProtKB">
        <authorList>
            <consortium name="WormBaseParasite"/>
        </authorList>
    </citation>
    <scope>IDENTIFICATION</scope>
</reference>
<evidence type="ECO:0000259" key="16">
    <source>
        <dbReference type="PROSITE" id="PS50103"/>
    </source>
</evidence>
<feature type="zinc finger region" description="C3H1-type" evidence="13">
    <location>
        <begin position="313"/>
        <end position="342"/>
    </location>
</feature>
<evidence type="ECO:0000256" key="10">
    <source>
        <dbReference type="ARBA" id="ARBA00023163"/>
    </source>
</evidence>
<evidence type="ECO:0000313" key="17">
    <source>
        <dbReference type="Proteomes" id="UP000887575"/>
    </source>
</evidence>
<dbReference type="InterPro" id="IPR057345">
    <property type="entry name" value="Ig-like_TAF2"/>
</dbReference>
<dbReference type="Pfam" id="PF01433">
    <property type="entry name" value="Peptidase_M1"/>
    <property type="match status" value="1"/>
</dbReference>
<proteinExistence type="inferred from homology"/>
<dbReference type="GO" id="GO:0006367">
    <property type="term" value="P:transcription initiation at RNA polymerase II promoter"/>
    <property type="evidence" value="ECO:0007669"/>
    <property type="project" value="TreeGrafter"/>
</dbReference>
<sequence length="1869" mass="212135">MENFRHQIEKAVEEDATAEEKVNKMAKLFDDALLEGLLHVAADAQSKLVDDQKVVVAAMKATAKAHKNKAKLFGKLIKEQRQEAARPTQKPHDGKTRGYAENVKPHGFYGHTHLTALTQESATMMSDSKAQPQETTKSKKTKAKPKNENKRISFLHKAAFMVSIQGSSTNDAFAKISRSYARVSKEVSNKESLKIAPNFARCFCRKCRHVFATAEGIEKMKVNVDANCLVRMTDGTTEEGEAIPDSQVKSEDATISSQMAGVALIKHEFLIHDEMPIEVKSESQVRNPDKNKRRGINKNRLKEMAQMTTKVRASSVRLCPSAFMPGIKCKHGTKCTSEHDIATFLKGKEPDLGETCPLYDQRGYCPFSYACRFGNAHLTEDGQQRKETLNSPYVETVNNRSMHIQMAMRKRKYDFGRSLKFLETLPDCYHQRKGARNSAPNAKDFSVDVAKKGGVAETIDEHEDQEDASILKGTTNMIGSMERERRIMSAKELNEKLYVAPLTTVGNLPFRRLCVEMGAEITCSEMALATSILAGVPSEFSLIKRHPSERIFGVQLAGGFADTMTMATQIIVDEFEVDFIDINMGCPIDVVNQKGGGCALPTRPTKLYDVMRGMRSVMNDMVLTMKMRTGMKEGVLTAHETLTGLVDAGCKPDLVTFHPRSKEQRYSKLAKWEFVTQCKSAVPDIPFWVCGDVLGWEDYYERREHYSIDGIMIGRGALIKPWLLTEIKERRHWDIAATERLDLVKKFVWFGLDHWGSDSTGIEKTRRFLLEWLSFACRYIPVGLLEVLPQRINDRPPYYKMNYVNDADRLSNGQHNHLNGIIPDAAEADPPMAPFVEHQGDIRVLSQQVHIMDFDFESRSFRVHTDLVIVPFNTELTRIHLNLGRAALLPNEADFDGKIAVNGEEATYTRIEPIGDLNSSCPSLCLSDLSDSFYERYRENQGELKIDLPIDLLPLVRQARCFLVAIDVLVRAPKFGVQFNSKHGNIHAERGAHAFTYRTSAITGTREWLPCIDSPDQVCIWKFSFACDATHTAIVSGELIDVELTEDARQKIYHYRQMVPTAAPNIGWVVGQFTPHAHQEMAETTSFALPGLLNLVKHTTSQIDKIMECYEELLSCRYPYSSLKLVFVDQCSESVVAYSSLSILSVHTLYHKKVIDAAQESRFTVAHAIALQFFGCFLCPAHWVDLWCVRSIARFLAALYLEKVFGTSEFLYHTKLLLNEVVNYEFQWGQIILRPDLRSLRKTDFHFDPRHPLMASSLYIDMLIKKGHLVQRMLYSRFGQELYLQVLNGMLSVGVQMADRRERPAAWSYLIVSTEGFFRTVGMVTGQDIPAFVEQWVYNGGHPHLDIAYTFNRRKNIVELTIKQDTASSHGRCCYTGPLTVWIQEIDGATKHTIQVDSNTCKQDLQCHSKGRRQKKKKCPLASGEEVEIDLSNADPESPVLWIRVDPELNVIRSLSVHQPHFQWEYMLKHERDVVSQLQALNRLEQFPSPQSKQALIETITNEMIYYRIRCRAAFTLTRVLNKMTETWCGVPDLIQLFRAKFGCKSNPVIPQQNNFVVTNTTLQQYFLMQAIPQAVSKMKRQGGSTPIEVTQFIVSLIKFNDNSVNRYSDDHYRASLLHALLFTLTERELMNDNSRPDQIASDARDALEEFSYALNMDILKPSYNRVVAIAALTGLNQLQCQNHIPWDSSVFWRFAKAGQSTPVRKAALWILVQRLPNCREISIIDDFNRLLTMAEEDPEPSIRVHIPTLLVATPPFTADNFLDFSYPLNNAQYAEKIWRIITNIETEPAVRGLFCDLYFTSFGYAMPPSLRPIGAPIAMQRKGNPRFFTPTHQKSAREYWNIVDECPPSPSCINYISRVGNMSDDLLQ</sequence>
<keyword evidence="9" id="KW-0520">NAD</keyword>
<dbReference type="Pfam" id="PF25316">
    <property type="entry name" value="TAF2_3rd"/>
    <property type="match status" value="1"/>
</dbReference>
<dbReference type="Gene3D" id="1.10.390.10">
    <property type="entry name" value="Neutral Protease Domain 2"/>
    <property type="match status" value="1"/>
</dbReference>
<dbReference type="PANTHER" id="PTHR15137:SF9">
    <property type="entry name" value="TRANSCRIPTION INITIATION FACTOR TFIID SUBUNIT 2"/>
    <property type="match status" value="1"/>
</dbReference>
<dbReference type="InterPro" id="IPR037813">
    <property type="entry name" value="TAF2"/>
</dbReference>
<dbReference type="InterPro" id="IPR042097">
    <property type="entry name" value="Aminopeptidase_N-like_N_sf"/>
</dbReference>
<keyword evidence="13 14" id="KW-0863">Zinc-finger</keyword>
<comment type="cofactor">
    <cofactor evidence="1 14">
        <name>FMN</name>
        <dbReference type="ChEBI" id="CHEBI:58210"/>
    </cofactor>
</comment>
<feature type="domain" description="C3H1-type" evidence="16">
    <location>
        <begin position="313"/>
        <end position="342"/>
    </location>
</feature>
<keyword evidence="11" id="KW-0539">Nucleus</keyword>
<dbReference type="InterPro" id="IPR013785">
    <property type="entry name" value="Aldolase_TIM"/>
</dbReference>
<feature type="domain" description="C3H1-type" evidence="16">
    <location>
        <begin position="350"/>
        <end position="380"/>
    </location>
</feature>
<dbReference type="EC" id="1.3.1.-" evidence="14"/>
<dbReference type="Pfam" id="PF25585">
    <property type="entry name" value="zf-CCCH_DUS3L"/>
    <property type="match status" value="1"/>
</dbReference>
<dbReference type="GO" id="GO:0008237">
    <property type="term" value="F:metallopeptidase activity"/>
    <property type="evidence" value="ECO:0007669"/>
    <property type="project" value="InterPro"/>
</dbReference>
<evidence type="ECO:0000256" key="3">
    <source>
        <dbReference type="ARBA" id="ARBA00010937"/>
    </source>
</evidence>
<dbReference type="GO" id="GO:0050660">
    <property type="term" value="F:flavin adenine dinucleotide binding"/>
    <property type="evidence" value="ECO:0007669"/>
    <property type="project" value="UniProtKB-UniRule"/>
</dbReference>
<keyword evidence="13 14" id="KW-0862">Zinc</keyword>
<evidence type="ECO:0000256" key="4">
    <source>
        <dbReference type="ARBA" id="ARBA00022630"/>
    </source>
</evidence>
<evidence type="ECO:0000256" key="1">
    <source>
        <dbReference type="ARBA" id="ARBA00001917"/>
    </source>
</evidence>
<comment type="similarity">
    <text evidence="14">Belongs to the dus family. Dus3 subfamily.</text>
</comment>
<dbReference type="PROSITE" id="PS01136">
    <property type="entry name" value="UPF0034"/>
    <property type="match status" value="1"/>
</dbReference>
<comment type="function">
    <text evidence="12">Catalyzes the synthesis of dihydrouridine, a modified base, in various RNAs, such as tRNAs, mRNAs and some long non-coding RNAs (lncRNAs). Mainly modifies the uridine in position 47 (U47) in the D-loop of most cytoplasmic tRNAs. Also able to mediate the formation of dihydrouridine in some mRNAs, thereby regulating their translation.</text>
</comment>
<keyword evidence="13 14" id="KW-0479">Metal-binding</keyword>
<dbReference type="Proteomes" id="UP000887575">
    <property type="component" value="Unassembled WGS sequence"/>
</dbReference>
<evidence type="ECO:0000256" key="13">
    <source>
        <dbReference type="PROSITE-ProRule" id="PRU00723"/>
    </source>
</evidence>
<comment type="similarity">
    <text evidence="3">Belongs to the TAF2 family.</text>
</comment>
<evidence type="ECO:0000256" key="9">
    <source>
        <dbReference type="ARBA" id="ARBA00023027"/>
    </source>
</evidence>
<keyword evidence="17" id="KW-1185">Reference proteome</keyword>
<evidence type="ECO:0000256" key="12">
    <source>
        <dbReference type="ARBA" id="ARBA00045365"/>
    </source>
</evidence>
<dbReference type="GO" id="GO:0005669">
    <property type="term" value="C:transcription factor TFIID complex"/>
    <property type="evidence" value="ECO:0007669"/>
    <property type="project" value="InterPro"/>
</dbReference>
<dbReference type="CDD" id="cd09839">
    <property type="entry name" value="M1_like_TAF2"/>
    <property type="match status" value="1"/>
</dbReference>
<dbReference type="InterPro" id="IPR014782">
    <property type="entry name" value="Peptidase_M1_dom"/>
</dbReference>
<protein>
    <recommendedName>
        <fullName evidence="14">tRNA-dihydrouridine(47) synthase [NAD(P)(+)]</fullName>
        <ecNumber evidence="14">1.3.1.-</ecNumber>
    </recommendedName>
    <alternativeName>
        <fullName evidence="14">tRNA-dihydrouridine synthase 3</fullName>
    </alternativeName>
</protein>
<evidence type="ECO:0000313" key="18">
    <source>
        <dbReference type="WBParaSite" id="MBELARI_LOCUS5487"/>
    </source>
</evidence>
<organism evidence="17 18">
    <name type="scientific">Mesorhabditis belari</name>
    <dbReference type="NCBI Taxonomy" id="2138241"/>
    <lineage>
        <taxon>Eukaryota</taxon>
        <taxon>Metazoa</taxon>
        <taxon>Ecdysozoa</taxon>
        <taxon>Nematoda</taxon>
        <taxon>Chromadorea</taxon>
        <taxon>Rhabditida</taxon>
        <taxon>Rhabditina</taxon>
        <taxon>Rhabditomorpha</taxon>
        <taxon>Rhabditoidea</taxon>
        <taxon>Rhabditidae</taxon>
        <taxon>Mesorhabditinae</taxon>
        <taxon>Mesorhabditis</taxon>
    </lineage>
</organism>
<evidence type="ECO:0000256" key="15">
    <source>
        <dbReference type="SAM" id="MobiDB-lite"/>
    </source>
</evidence>
<feature type="zinc finger region" description="C3H1-type" evidence="13">
    <location>
        <begin position="350"/>
        <end position="380"/>
    </location>
</feature>
<name>A0AAF3FF22_9BILA</name>
<dbReference type="SUPFAM" id="SSF63737">
    <property type="entry name" value="Leukotriene A4 hydrolase N-terminal domain"/>
    <property type="match status" value="1"/>
</dbReference>
<dbReference type="Gene3D" id="2.60.40.1730">
    <property type="entry name" value="tricorn interacting facor f3 domain"/>
    <property type="match status" value="1"/>
</dbReference>
<dbReference type="GO" id="GO:0000976">
    <property type="term" value="F:transcription cis-regulatory region binding"/>
    <property type="evidence" value="ECO:0007669"/>
    <property type="project" value="TreeGrafter"/>
</dbReference>
<dbReference type="InterPro" id="IPR057991">
    <property type="entry name" value="TPR_TAF2_C"/>
</dbReference>
<dbReference type="PANTHER" id="PTHR15137">
    <property type="entry name" value="TRANSCRIPTION INITIATION FACTOR TFIID"/>
    <property type="match status" value="1"/>
</dbReference>
<dbReference type="InterPro" id="IPR000571">
    <property type="entry name" value="Znf_CCCH"/>
</dbReference>
<dbReference type="Pfam" id="PF01207">
    <property type="entry name" value="Dus"/>
    <property type="match status" value="1"/>
</dbReference>
<evidence type="ECO:0000256" key="14">
    <source>
        <dbReference type="RuleBase" id="RU291113"/>
    </source>
</evidence>
<dbReference type="GO" id="GO:0008270">
    <property type="term" value="F:zinc ion binding"/>
    <property type="evidence" value="ECO:0007669"/>
    <property type="project" value="UniProtKB-KW"/>
</dbReference>
<dbReference type="GO" id="GO:0003682">
    <property type="term" value="F:chromatin binding"/>
    <property type="evidence" value="ECO:0007669"/>
    <property type="project" value="TreeGrafter"/>
</dbReference>
<accession>A0AAF3FF22</accession>
<evidence type="ECO:0000256" key="7">
    <source>
        <dbReference type="ARBA" id="ARBA00023002"/>
    </source>
</evidence>
<evidence type="ECO:0000256" key="5">
    <source>
        <dbReference type="ARBA" id="ARBA00022643"/>
    </source>
</evidence>
<dbReference type="Pfam" id="PF25577">
    <property type="entry name" value="TPR_TAF2_C"/>
    <property type="match status" value="1"/>
</dbReference>
<dbReference type="CDD" id="cd02801">
    <property type="entry name" value="DUS_like_FMN"/>
    <property type="match status" value="1"/>
</dbReference>
<evidence type="ECO:0000256" key="6">
    <source>
        <dbReference type="ARBA" id="ARBA00022694"/>
    </source>
</evidence>
<dbReference type="PROSITE" id="PS50103">
    <property type="entry name" value="ZF_C3H1"/>
    <property type="match status" value="2"/>
</dbReference>
<dbReference type="Gene3D" id="3.20.20.70">
    <property type="entry name" value="Aldolase class I"/>
    <property type="match status" value="1"/>
</dbReference>
<keyword evidence="5 14" id="KW-0288">FMN</keyword>
<dbReference type="InterPro" id="IPR027268">
    <property type="entry name" value="Peptidase_M4/M1_CTD_sf"/>
</dbReference>
<keyword evidence="10" id="KW-0804">Transcription</keyword>
<dbReference type="InterPro" id="IPR035587">
    <property type="entry name" value="DUS-like_FMN-bd"/>
</dbReference>
<dbReference type="WBParaSite" id="MBELARI_LOCUS5487">
    <property type="protein sequence ID" value="MBELARI_LOCUS5487"/>
    <property type="gene ID" value="MBELARI_LOCUS5487"/>
</dbReference>
<dbReference type="GO" id="GO:0017150">
    <property type="term" value="F:tRNA dihydrouridine synthase activity"/>
    <property type="evidence" value="ECO:0007669"/>
    <property type="project" value="UniProtKB-UniRule"/>
</dbReference>